<feature type="domain" description="Response regulatory" evidence="3">
    <location>
        <begin position="12"/>
        <end position="126"/>
    </location>
</feature>
<dbReference type="InterPro" id="IPR001789">
    <property type="entry name" value="Sig_transdc_resp-reg_receiver"/>
</dbReference>
<dbReference type="Pfam" id="PF00072">
    <property type="entry name" value="Response_reg"/>
    <property type="match status" value="1"/>
</dbReference>
<dbReference type="Proteomes" id="UP000032068">
    <property type="component" value="Unassembled WGS sequence"/>
</dbReference>
<dbReference type="SUPFAM" id="SSF52172">
    <property type="entry name" value="CheY-like"/>
    <property type="match status" value="1"/>
</dbReference>
<evidence type="ECO:0000313" key="5">
    <source>
        <dbReference type="Proteomes" id="UP000032068"/>
    </source>
</evidence>
<evidence type="ECO:0000256" key="2">
    <source>
        <dbReference type="PROSITE-ProRule" id="PRU00169"/>
    </source>
</evidence>
<keyword evidence="1 2" id="KW-0597">Phosphoprotein</keyword>
<evidence type="ECO:0000259" key="3">
    <source>
        <dbReference type="PROSITE" id="PS50110"/>
    </source>
</evidence>
<dbReference type="GO" id="GO:0000160">
    <property type="term" value="P:phosphorelay signal transduction system"/>
    <property type="evidence" value="ECO:0007669"/>
    <property type="project" value="InterPro"/>
</dbReference>
<dbReference type="PANTHER" id="PTHR44591">
    <property type="entry name" value="STRESS RESPONSE REGULATOR PROTEIN 1"/>
    <property type="match status" value="1"/>
</dbReference>
<dbReference type="PROSITE" id="PS50110">
    <property type="entry name" value="RESPONSE_REGULATORY"/>
    <property type="match status" value="1"/>
</dbReference>
<evidence type="ECO:0000256" key="1">
    <source>
        <dbReference type="ARBA" id="ARBA00022553"/>
    </source>
</evidence>
<protein>
    <recommendedName>
        <fullName evidence="3">Response regulatory domain-containing protein</fullName>
    </recommendedName>
</protein>
<accession>A0A0D0KLR6</accession>
<organism evidence="4 5">
    <name type="scientific">Pseudomonas fulva</name>
    <dbReference type="NCBI Taxonomy" id="47880"/>
    <lineage>
        <taxon>Bacteria</taxon>
        <taxon>Pseudomonadati</taxon>
        <taxon>Pseudomonadota</taxon>
        <taxon>Gammaproteobacteria</taxon>
        <taxon>Pseudomonadales</taxon>
        <taxon>Pseudomonadaceae</taxon>
        <taxon>Pseudomonas</taxon>
    </lineage>
</organism>
<dbReference type="PANTHER" id="PTHR44591:SF21">
    <property type="entry name" value="TWO-COMPONENT RESPONSE REGULATOR"/>
    <property type="match status" value="1"/>
</dbReference>
<dbReference type="SMART" id="SM00448">
    <property type="entry name" value="REC"/>
    <property type="match status" value="1"/>
</dbReference>
<dbReference type="InterPro" id="IPR011006">
    <property type="entry name" value="CheY-like_superfamily"/>
</dbReference>
<reference evidence="4 5" key="1">
    <citation type="submission" date="2014-12" db="EMBL/GenBank/DDBJ databases">
        <title>16Stimator: statistical estimation of ribosomal gene copy numbers from draft genome assemblies.</title>
        <authorList>
            <person name="Perisin M.A."/>
            <person name="Vetter M."/>
            <person name="Gilbert J.A."/>
            <person name="Bergelson J."/>
        </authorList>
    </citation>
    <scope>NUCLEOTIDE SEQUENCE [LARGE SCALE GENOMIC DNA]</scope>
    <source>
        <strain evidence="4 5">MEJ086</strain>
    </source>
</reference>
<dbReference type="Gene3D" id="3.40.50.2300">
    <property type="match status" value="1"/>
</dbReference>
<dbReference type="AlphaFoldDB" id="A0A0D0KLR6"/>
<comment type="caution">
    <text evidence="4">The sequence shown here is derived from an EMBL/GenBank/DDBJ whole genome shotgun (WGS) entry which is preliminary data.</text>
</comment>
<dbReference type="CDD" id="cd00156">
    <property type="entry name" value="REC"/>
    <property type="match status" value="1"/>
</dbReference>
<dbReference type="EMBL" id="JXQW01000057">
    <property type="protein sequence ID" value="KIP97910.1"/>
    <property type="molecule type" value="Genomic_DNA"/>
</dbReference>
<gene>
    <name evidence="4" type="ORF">RU08_17400</name>
</gene>
<dbReference type="InterPro" id="IPR050595">
    <property type="entry name" value="Bact_response_regulator"/>
</dbReference>
<name>A0A0D0KLR6_9PSED</name>
<proteinExistence type="predicted"/>
<evidence type="ECO:0000313" key="4">
    <source>
        <dbReference type="EMBL" id="KIP97910.1"/>
    </source>
</evidence>
<sequence length="138" mass="15179">MTPTARIHAMPLIVIAEDERSIRELLVEIFEDEGHQVKAFPCADDAWEFLSSSDGQVQMVLTDFSMPGDIDGIFLAHLIRDRFPDLPIIISSGFLEGTTDFEGLNVAVIPKPWTVNQLLAMCAAMTPEKAPQAGIQPV</sequence>
<feature type="modified residue" description="4-aspartylphosphate" evidence="2">
    <location>
        <position position="63"/>
    </location>
</feature>